<evidence type="ECO:0000313" key="1">
    <source>
        <dbReference type="EMBL" id="CAF4866256.1"/>
    </source>
</evidence>
<gene>
    <name evidence="1" type="ORF">TOA249_LOCUS28117</name>
</gene>
<feature type="non-terminal residue" evidence="1">
    <location>
        <position position="197"/>
    </location>
</feature>
<evidence type="ECO:0000313" key="2">
    <source>
        <dbReference type="Proteomes" id="UP000663838"/>
    </source>
</evidence>
<accession>A0A821T066</accession>
<comment type="caution">
    <text evidence="1">The sequence shown here is derived from an EMBL/GenBank/DDBJ whole genome shotgun (WGS) entry which is preliminary data.</text>
</comment>
<proteinExistence type="predicted"/>
<protein>
    <submittedName>
        <fullName evidence="1">Uncharacterized protein</fullName>
    </submittedName>
</protein>
<organism evidence="1 2">
    <name type="scientific">Rotaria socialis</name>
    <dbReference type="NCBI Taxonomy" id="392032"/>
    <lineage>
        <taxon>Eukaryota</taxon>
        <taxon>Metazoa</taxon>
        <taxon>Spiralia</taxon>
        <taxon>Gnathifera</taxon>
        <taxon>Rotifera</taxon>
        <taxon>Eurotatoria</taxon>
        <taxon>Bdelloidea</taxon>
        <taxon>Philodinida</taxon>
        <taxon>Philodinidae</taxon>
        <taxon>Rotaria</taxon>
    </lineage>
</organism>
<reference evidence="1" key="1">
    <citation type="submission" date="2021-02" db="EMBL/GenBank/DDBJ databases">
        <authorList>
            <person name="Nowell W R."/>
        </authorList>
    </citation>
    <scope>NUCLEOTIDE SEQUENCE</scope>
</reference>
<dbReference type="EMBL" id="CAJOBS010003795">
    <property type="protein sequence ID" value="CAF4866256.1"/>
    <property type="molecule type" value="Genomic_DNA"/>
</dbReference>
<dbReference type="AlphaFoldDB" id="A0A821T066"/>
<sequence>SVAGIGQHLLNQGLSAVLGSLSGGSRAFGDFWSSLTEQLSGAVSVAQGAIQGALGNLAAIGSGILDASKPHFQQLQEQLVGHGLNALGSLSETINNLHVILFESTDCASIDLIRYHGDLYRCGEIIIDEDLIRSLFSYFITTKPEEHESKNDLIPVLHCLACNEIACRSAYLTSNEEIRNPSILFNGFKWLKSTFQS</sequence>
<name>A0A821T066_9BILA</name>
<dbReference type="Proteomes" id="UP000663838">
    <property type="component" value="Unassembled WGS sequence"/>
</dbReference>